<proteinExistence type="predicted"/>
<keyword evidence="2" id="KW-1185">Reference proteome</keyword>
<dbReference type="EMBL" id="CAWUHD010000154">
    <property type="protein sequence ID" value="CAK7235866.1"/>
    <property type="molecule type" value="Genomic_DNA"/>
</dbReference>
<protein>
    <recommendedName>
        <fullName evidence="3">UspA domain-containing protein</fullName>
    </recommendedName>
</protein>
<organism evidence="1 2">
    <name type="scientific">Sporothrix eucalyptigena</name>
    <dbReference type="NCBI Taxonomy" id="1812306"/>
    <lineage>
        <taxon>Eukaryota</taxon>
        <taxon>Fungi</taxon>
        <taxon>Dikarya</taxon>
        <taxon>Ascomycota</taxon>
        <taxon>Pezizomycotina</taxon>
        <taxon>Sordariomycetes</taxon>
        <taxon>Sordariomycetidae</taxon>
        <taxon>Ophiostomatales</taxon>
        <taxon>Ophiostomataceae</taxon>
        <taxon>Sporothrix</taxon>
    </lineage>
</organism>
<name>A0ABP0CXW9_9PEZI</name>
<comment type="caution">
    <text evidence="1">The sequence shown here is derived from an EMBL/GenBank/DDBJ whole genome shotgun (WGS) entry which is preliminary data.</text>
</comment>
<accession>A0ABP0CXW9</accession>
<gene>
    <name evidence="1" type="ORF">SEUCBS140593_009424</name>
</gene>
<evidence type="ECO:0000313" key="2">
    <source>
        <dbReference type="Proteomes" id="UP001642482"/>
    </source>
</evidence>
<dbReference type="Proteomes" id="UP001642482">
    <property type="component" value="Unassembled WGS sequence"/>
</dbReference>
<sequence>MSRLLLKGNSVVGFVASMPRQGISQSLIRYEETIRYAQFPMLHLSKLPVALTSTAQPCRSYFQHTNTEVVDMLSWLYDHSVNRIIALHVPDRMVHPHAELEIANVVKRFHVEELDWRILDLSLSIFQQYVQPSDIPLITVERAAKSDILFICSHGEDGAPVRRSLYPAVLSGNPDSTMLRMVSCNMYGKLHHD</sequence>
<evidence type="ECO:0000313" key="1">
    <source>
        <dbReference type="EMBL" id="CAK7235866.1"/>
    </source>
</evidence>
<reference evidence="1 2" key="1">
    <citation type="submission" date="2024-01" db="EMBL/GenBank/DDBJ databases">
        <authorList>
            <person name="Allen C."/>
            <person name="Tagirdzhanova G."/>
        </authorList>
    </citation>
    <scope>NUCLEOTIDE SEQUENCE [LARGE SCALE GENOMIC DNA]</scope>
</reference>
<evidence type="ECO:0008006" key="3">
    <source>
        <dbReference type="Google" id="ProtNLM"/>
    </source>
</evidence>